<feature type="region of interest" description="Disordered" evidence="2">
    <location>
        <begin position="1887"/>
        <end position="1915"/>
    </location>
</feature>
<dbReference type="EMBL" id="JAACJP010000045">
    <property type="protein sequence ID" value="KAF5371871.1"/>
    <property type="molecule type" value="Genomic_DNA"/>
</dbReference>
<dbReference type="InterPro" id="IPR052055">
    <property type="entry name" value="Hepadnavirus_pol/RT"/>
</dbReference>
<evidence type="ECO:0000313" key="4">
    <source>
        <dbReference type="Proteomes" id="UP000565441"/>
    </source>
</evidence>
<feature type="compositionally biased region" description="Basic and acidic residues" evidence="2">
    <location>
        <begin position="2115"/>
        <end position="2127"/>
    </location>
</feature>
<dbReference type="InterPro" id="IPR010998">
    <property type="entry name" value="Integrase_recombinase_N"/>
</dbReference>
<comment type="caution">
    <text evidence="3">The sequence shown here is derived from an EMBL/GenBank/DDBJ whole genome shotgun (WGS) entry which is preliminary data.</text>
</comment>
<organism evidence="3 4">
    <name type="scientific">Tricholomella constricta</name>
    <dbReference type="NCBI Taxonomy" id="117010"/>
    <lineage>
        <taxon>Eukaryota</taxon>
        <taxon>Fungi</taxon>
        <taxon>Dikarya</taxon>
        <taxon>Basidiomycota</taxon>
        <taxon>Agaricomycotina</taxon>
        <taxon>Agaricomycetes</taxon>
        <taxon>Agaricomycetidae</taxon>
        <taxon>Agaricales</taxon>
        <taxon>Tricholomatineae</taxon>
        <taxon>Lyophyllaceae</taxon>
        <taxon>Tricholomella</taxon>
    </lineage>
</organism>
<feature type="region of interest" description="Disordered" evidence="2">
    <location>
        <begin position="1"/>
        <end position="153"/>
    </location>
</feature>
<feature type="compositionally biased region" description="Acidic residues" evidence="2">
    <location>
        <begin position="46"/>
        <end position="65"/>
    </location>
</feature>
<dbReference type="SUPFAM" id="SSF56672">
    <property type="entry name" value="DNA/RNA polymerases"/>
    <property type="match status" value="1"/>
</dbReference>
<feature type="compositionally biased region" description="Polar residues" evidence="2">
    <location>
        <begin position="122"/>
        <end position="141"/>
    </location>
</feature>
<dbReference type="Gene3D" id="1.10.150.130">
    <property type="match status" value="1"/>
</dbReference>
<feature type="compositionally biased region" description="Low complexity" evidence="2">
    <location>
        <begin position="723"/>
        <end position="740"/>
    </location>
</feature>
<dbReference type="GO" id="GO:0003677">
    <property type="term" value="F:DNA binding"/>
    <property type="evidence" value="ECO:0007669"/>
    <property type="project" value="UniProtKB-KW"/>
</dbReference>
<dbReference type="PANTHER" id="PTHR33050:SF7">
    <property type="entry name" value="RIBONUCLEASE H"/>
    <property type="match status" value="1"/>
</dbReference>
<reference evidence="3 4" key="1">
    <citation type="journal article" date="2020" name="ISME J.">
        <title>Uncovering the hidden diversity of litter-decomposition mechanisms in mushroom-forming fungi.</title>
        <authorList>
            <person name="Floudas D."/>
            <person name="Bentzer J."/>
            <person name="Ahren D."/>
            <person name="Johansson T."/>
            <person name="Persson P."/>
            <person name="Tunlid A."/>
        </authorList>
    </citation>
    <scope>NUCLEOTIDE SEQUENCE [LARGE SCALE GENOMIC DNA]</scope>
    <source>
        <strain evidence="3 4">CBS 661.87</strain>
    </source>
</reference>
<proteinExistence type="predicted"/>
<protein>
    <submittedName>
        <fullName evidence="3">Uncharacterized protein</fullName>
    </submittedName>
</protein>
<feature type="compositionally biased region" description="Basic and acidic residues" evidence="2">
    <location>
        <begin position="23"/>
        <end position="37"/>
    </location>
</feature>
<feature type="compositionally biased region" description="Pro residues" evidence="2">
    <location>
        <begin position="394"/>
        <end position="405"/>
    </location>
</feature>
<feature type="compositionally biased region" description="Basic residues" evidence="2">
    <location>
        <begin position="293"/>
        <end position="306"/>
    </location>
</feature>
<evidence type="ECO:0000256" key="2">
    <source>
        <dbReference type="SAM" id="MobiDB-lite"/>
    </source>
</evidence>
<feature type="region of interest" description="Disordered" evidence="2">
    <location>
        <begin position="723"/>
        <end position="759"/>
    </location>
</feature>
<feature type="compositionally biased region" description="Low complexity" evidence="2">
    <location>
        <begin position="346"/>
        <end position="359"/>
    </location>
</feature>
<feature type="region of interest" description="Disordered" evidence="2">
    <location>
        <begin position="2107"/>
        <end position="2127"/>
    </location>
</feature>
<dbReference type="InterPro" id="IPR043502">
    <property type="entry name" value="DNA/RNA_pol_sf"/>
</dbReference>
<feature type="compositionally biased region" description="Basic and acidic residues" evidence="2">
    <location>
        <begin position="1899"/>
        <end position="1915"/>
    </location>
</feature>
<sequence>MVLRRSTRATSARPPHTLSPTRESSHEPPYERDDSSEHAVSLGGDSENEDNAANDADADGGDDSDSQPPENSADRRPLPMVHVAPQKIAPPPRLSVSAPNLNSGSFLRPQRISTGPIPPPSNDSSAPKATHAQTPINSSAPPRSIPHSGPTRESFASSSILLHALPSFSAADVLSAHSFIKSVINTTDNLQPTNGNSSAFAPPVVINSPVQPPAASTIPTHSIKPPRTTLPTQRRTRSSKDAPSAAVPSPSTIAAVESAIRDAVPLAARISAPHAPRTMHTLPPRPLDNVISSRRHPPSHSHRRSNHSLAPSALASPASFTPQGNPSRNTNHLQNPPSRSHDRARSSSTATSHSIPSHSGGERMLYESELEDILRRYGRQLLQEAGLHRSLPDTPAPFTPAPSAPPVSATHPQRLPEHFPTTAFRCHPSSHPLPSLQIPDVPARESPHALHTSCSFSPFAAASAPLPHMRAYAPAPLGDARFGPAHSCSCPHAPDPRDAPHLPSPAAPLPPLCSSYTHRPAPTFGTHNPRDGAYALDPNEIVIPDTVIAILRNGWWDYIPLDSLTNDACHSAAFGSLKPEDSTLGINDRGHITQRSMLIDSRKEKYMDCSTWKQSADNFLSALRDHLIMYDSHGNPDRSLTTYTIQSYKTHFRYLKARGDVDTNFSSYLLYCIFVRRQWLAHRRTGKPNVPLHIFQVEVFADIERKRVNRRVDSLSAAAAGSSSKSFRTSDGDNSSSSRSSADRSSAKKGEATSGKSKAVPYSSDRVKTVFLCMYCGSPDHRFKACEGPGKFLAKGPDGKWRDSAGHLYCWGFNGPAGCPRAKLHFPITTPLRHERWTALLLETGGLAKFAEVPKGLQFGFSIGIEDFILDHTFSPQNHYKSPSHHQFVVSKYAEEIRLGRVSPGYPPSLFFDLFGHYRTAPLNVIERTPGKLRITVDHSFPRDNPLIPSVNSCIDSKRFQCAWGTFAECYLLVADAPPGSEAAVFDVESAFRNIPTRPIDRTATALLIDGLVHLDGRLNFGKSSAPGVFGLVADAIVWIFLHKGIQALLKWVDDFVFFRYPRALADDSHPSFTYDESLIWSLAEDLGWPWAPDKFAPFSSSFTYIGFNWSLAEKTVSLPDKKRTKYLLKLSDWCLGSLVSLQATESLIGMLNHVTLVVPQGRSHLPALYKFRAAFPSSRSFIKHRITPAVRTEIEWWTSTLASSSCTLPIVRPPPPMDTPIFVDASTSWGIGFVMNGRWLAWQLLPGWKCDGRDIGWAEMVAVDLAVRAITVSGARNSHLVIRSDNSGVVGSLAAGRSRNSQQNLILRHLVSNFQDANLWITTQWVSTSDNIADSPSRGVFPSRSLLFPCPPALPPYLKPFIAPSVPFHCLPPQLSSSSSLRDTPLVGPGPIAADARRISKLTEWAARVFRRRYTSRRSRPPAPSWDADGGHSARVGATITRAWRATTSAKYSSAVDDFTAYCSRNGIPLSECLPASERLLCTYASSFAGSLAGRSIRNKCSALRSWHIANGLPWLGATQLSYVIKGAENMRPPESLRPIRPAVTTDMLRTLEDALDDSNPFDACVLFVATTAFWAQLRLGELLPTSEKGFDASGLPSWSSLQPPNRAGSQVLHLPRTKTSGSSGDTTALETHLRILLGAVTNVSVPEQPDVHAIRTFEQRFTIASEVDRLLKGNHTSFQSVDQLALNAIRELRIKCATDPTSLIVLAIGRVPENALRMMFGTIHSFGLSSWCPDLIGGTPTSSYNGALESIAIWTFEQSASIFAYQHLSPNLCYLKDTIMIQKLYRNFLWSYMKDLVLKEQKEPGSLVRAKQENKAYNILTNRRHKYLHDNGWNDRVRLLAVDPECTSDQEDNPTGPGFLIMNKPARNIHITHFLHTIDSRRQTGTPLFRGQKRNTRREEPRIPHPEGRTSRISERLPQNCPLDWFSPAYFNSMDITFRALYIKAPIALPLKDAFQRLYLELQAALDWHDIYEPRISGQIEVDAGTPVARVMGVFTSNLGVCEELFRAKIPVFLIRGGPEIRALCINELVTARRAEGFIPLSPAIDPSHPTIYRRSAMQLAKYTAMRRFTRYFHTIGDPFNSHRMEQPVVPPPNVPMTDRKARTQRYSPSQEKQGHIEPQGRSKFEDLPDPILPPVIPVWRDALRSVDQSPSNFVNQDVLGSDFGYAFPEPASFIAYQNRDRRASTLRCWLRYRVAFIHRLSVNGLTARPMSGKAWRDLLGLDWLEHSSSGSDRKKADRQTKSATRLELLSDFLQNCLGAEDISNSEVAHGSETWQGKPFGDLQDQDFEEILWEMAELNFRQELLALQIYIRRGDADFDLYQEQQRVANCFPGGQLLVTPLSEANTGIASYDEEERCRYLLELQRLMRPWPGKKPDIFHVDSWRWSTGDVQALEAAIAKFYTQTFFNHFRRAPIIPRRLSHDVPGFEPPPPLLEHLNPAPNMCYDMTQIVPFDQLML</sequence>
<feature type="compositionally biased region" description="Basic and acidic residues" evidence="2">
    <location>
        <begin position="741"/>
        <end position="751"/>
    </location>
</feature>
<feature type="compositionally biased region" description="Polar residues" evidence="2">
    <location>
        <begin position="320"/>
        <end position="335"/>
    </location>
</feature>
<accession>A0A8H5LWG2</accession>
<name>A0A8H5LWG2_9AGAR</name>
<keyword evidence="1" id="KW-0238">DNA-binding</keyword>
<dbReference type="PANTHER" id="PTHR33050">
    <property type="entry name" value="REVERSE TRANSCRIPTASE DOMAIN-CONTAINING PROTEIN"/>
    <property type="match status" value="1"/>
</dbReference>
<dbReference type="OrthoDB" id="3045408at2759"/>
<keyword evidence="4" id="KW-1185">Reference proteome</keyword>
<evidence type="ECO:0000256" key="1">
    <source>
        <dbReference type="ARBA" id="ARBA00023125"/>
    </source>
</evidence>
<feature type="region of interest" description="Disordered" evidence="2">
    <location>
        <begin position="201"/>
        <end position="251"/>
    </location>
</feature>
<dbReference type="Proteomes" id="UP000565441">
    <property type="component" value="Unassembled WGS sequence"/>
</dbReference>
<feature type="region of interest" description="Disordered" evidence="2">
    <location>
        <begin position="389"/>
        <end position="412"/>
    </location>
</feature>
<feature type="compositionally biased region" description="Low complexity" evidence="2">
    <location>
        <begin position="307"/>
        <end position="319"/>
    </location>
</feature>
<dbReference type="SUPFAM" id="SSF47823">
    <property type="entry name" value="lambda integrase-like, N-terminal domain"/>
    <property type="match status" value="1"/>
</dbReference>
<evidence type="ECO:0000313" key="3">
    <source>
        <dbReference type="EMBL" id="KAF5371871.1"/>
    </source>
</evidence>
<dbReference type="CDD" id="cd09275">
    <property type="entry name" value="RNase_HI_RT_DIRS1"/>
    <property type="match status" value="1"/>
</dbReference>
<gene>
    <name evidence="3" type="ORF">D9615_009520</name>
</gene>
<feature type="region of interest" description="Disordered" evidence="2">
    <location>
        <begin position="272"/>
        <end position="364"/>
    </location>
</feature>